<evidence type="ECO:0000313" key="2">
    <source>
        <dbReference type="EMBL" id="KAF2002225.1"/>
    </source>
</evidence>
<dbReference type="AlphaFoldDB" id="A0A6A5WT33"/>
<dbReference type="Proteomes" id="UP000799779">
    <property type="component" value="Unassembled WGS sequence"/>
</dbReference>
<gene>
    <name evidence="2" type="ORF">P154DRAFT_618653</name>
</gene>
<keyword evidence="3" id="KW-1185">Reference proteome</keyword>
<evidence type="ECO:0000313" key="3">
    <source>
        <dbReference type="Proteomes" id="UP000799779"/>
    </source>
</evidence>
<feature type="region of interest" description="Disordered" evidence="1">
    <location>
        <begin position="29"/>
        <end position="64"/>
    </location>
</feature>
<accession>A0A6A5WT33</accession>
<sequence length="188" mass="20199">MVHDEDDLSLWRPTHTAIPRASGGLAVVSDQAPPAGKAVTTGRGMRGHGVDSTPRDRARCRTSGVGSHSHLPYWHLPPAASVTDIRCRIGAGVPAAEAILQRCYSTNNQRPSYSAPYSSLLGSRESATQSKAHLFAAPDIGFRTGGGSRRQTQTGAGYWTLEGALGRRPCKCEAQRHDKAREDEIGER</sequence>
<dbReference type="EMBL" id="ML977578">
    <property type="protein sequence ID" value="KAF2002225.1"/>
    <property type="molecule type" value="Genomic_DNA"/>
</dbReference>
<protein>
    <submittedName>
        <fullName evidence="2">Uncharacterized protein</fullName>
    </submittedName>
</protein>
<name>A0A6A5WT33_9PLEO</name>
<proteinExistence type="predicted"/>
<reference evidence="2" key="1">
    <citation type="journal article" date="2020" name="Stud. Mycol.">
        <title>101 Dothideomycetes genomes: a test case for predicting lifestyles and emergence of pathogens.</title>
        <authorList>
            <person name="Haridas S."/>
            <person name="Albert R."/>
            <person name="Binder M."/>
            <person name="Bloem J."/>
            <person name="Labutti K."/>
            <person name="Salamov A."/>
            <person name="Andreopoulos B."/>
            <person name="Baker S."/>
            <person name="Barry K."/>
            <person name="Bills G."/>
            <person name="Bluhm B."/>
            <person name="Cannon C."/>
            <person name="Castanera R."/>
            <person name="Culley D."/>
            <person name="Daum C."/>
            <person name="Ezra D."/>
            <person name="Gonzalez J."/>
            <person name="Henrissat B."/>
            <person name="Kuo A."/>
            <person name="Liang C."/>
            <person name="Lipzen A."/>
            <person name="Lutzoni F."/>
            <person name="Magnuson J."/>
            <person name="Mondo S."/>
            <person name="Nolan M."/>
            <person name="Ohm R."/>
            <person name="Pangilinan J."/>
            <person name="Park H.-J."/>
            <person name="Ramirez L."/>
            <person name="Alfaro M."/>
            <person name="Sun H."/>
            <person name="Tritt A."/>
            <person name="Yoshinaga Y."/>
            <person name="Zwiers L.-H."/>
            <person name="Turgeon B."/>
            <person name="Goodwin S."/>
            <person name="Spatafora J."/>
            <person name="Crous P."/>
            <person name="Grigoriev I."/>
        </authorList>
    </citation>
    <scope>NUCLEOTIDE SEQUENCE</scope>
    <source>
        <strain evidence="2">CBS 123094</strain>
    </source>
</reference>
<evidence type="ECO:0000256" key="1">
    <source>
        <dbReference type="SAM" id="MobiDB-lite"/>
    </source>
</evidence>
<organism evidence="2 3">
    <name type="scientific">Amniculicola lignicola CBS 123094</name>
    <dbReference type="NCBI Taxonomy" id="1392246"/>
    <lineage>
        <taxon>Eukaryota</taxon>
        <taxon>Fungi</taxon>
        <taxon>Dikarya</taxon>
        <taxon>Ascomycota</taxon>
        <taxon>Pezizomycotina</taxon>
        <taxon>Dothideomycetes</taxon>
        <taxon>Pleosporomycetidae</taxon>
        <taxon>Pleosporales</taxon>
        <taxon>Amniculicolaceae</taxon>
        <taxon>Amniculicola</taxon>
    </lineage>
</organism>